<accession>A0A1Q9JJH3</accession>
<evidence type="ECO:0000256" key="4">
    <source>
        <dbReference type="ARBA" id="ARBA00023136"/>
    </source>
</evidence>
<feature type="transmembrane region" description="Helical" evidence="5">
    <location>
        <begin position="251"/>
        <end position="272"/>
    </location>
</feature>
<feature type="transmembrane region" description="Helical" evidence="5">
    <location>
        <begin position="105"/>
        <end position="125"/>
    </location>
</feature>
<evidence type="ECO:0000256" key="2">
    <source>
        <dbReference type="ARBA" id="ARBA00022692"/>
    </source>
</evidence>
<sequence>MEEDILKGAKVETREKPRRRLSVIILLIVIIIALLLLLVNFITDWMWFIEMKYVSVFFTELFTQLKIGIPVFVVLAVLLDYYLRRLRKGYFAHIDSHEHTDMKRLGRYTNLVAILFAAFMAFYAANKMWFKVLEFANSTNFGKKDPLFGMEISFYIFKLDFLKEMNEFLIAAILLIIVMTILYYAILITMHSPDILKEDDTADFTQDEDRYSGNSNPFGGDTPFGRVFDNINNSRPRRPRRRFDDNNFKQFLTIASHQLTALGVIFFLMLALDFFLKQFDLLHAHTGAVYGAGFTDVNITLWMYRALIVLSLIGAVVTAVCIRRKQIKKIFTVPVIMIGVGVLGVVLALIVQNLVVSPDELNKESKYLSRNIEYTQYAYDLDDVTTKNFAADENLTSADISDNKATISNIRINDYTPVKTFYNQTQSIRQYYTFNDVDVDRYQINGALTQTYLSTREIDESKISDTWLNRHIKYTHGYGLTLSKVNTVTASGQPDVLVKNIPPESSINEIDIKQPRIYFGELTNDYSLVDTSEDEFDYPDGSENKYTKYTGSAGIKLNPFARLMFAIRENSLKLLVSTNLNSNSRIIIYRNVEERVQKIMPYLSYEDDPYAVTANGRIYWIVDAYTTSSYYPYSEPYSGTTGTTNYIRNSIKVVVDAYNGDVNYYIVDKSDPIAKTYKKIYPALFKDFDQMPAELQSHIRYPNALFQVQSDIYSRYHMSNVKVFYQNEDQWDIAKEIYGTKVQQMTPNYYILNLPGEKDAEFISSIPFTPKGKQNMTALMIARNDGDNYGKLVLYQFPKSKTIYGPRQVEAMIDQNTKISQDFSLWSSAGSKYSRGNLFVIPIKDSLLYVEPVYLEASDSSIPEVKRVIVVYGDKISYEATLGDALSELFGSSGGADKSDNVKKDSSSDGSRLTRNDYIKKAQEAYDNAQDALKDGDWSAYGKYMDQLSDYLEKLS</sequence>
<feature type="transmembrane region" description="Helical" evidence="5">
    <location>
        <begin position="168"/>
        <end position="187"/>
    </location>
</feature>
<dbReference type="PANTHER" id="PTHR39344">
    <property type="entry name" value="UPF0182 PROTEIN SLL1060"/>
    <property type="match status" value="1"/>
</dbReference>
<dbReference type="HAMAP" id="MF_01600">
    <property type="entry name" value="UPF0182"/>
    <property type="match status" value="1"/>
</dbReference>
<evidence type="ECO:0000256" key="6">
    <source>
        <dbReference type="SAM" id="MobiDB-lite"/>
    </source>
</evidence>
<feature type="region of interest" description="Disordered" evidence="6">
    <location>
        <begin position="895"/>
        <end position="914"/>
    </location>
</feature>
<feature type="transmembrane region" description="Helical" evidence="5">
    <location>
        <begin position="21"/>
        <end position="47"/>
    </location>
</feature>
<keyword evidence="8" id="KW-1185">Reference proteome</keyword>
<dbReference type="EMBL" id="MJIE01000001">
    <property type="protein sequence ID" value="OLR56372.1"/>
    <property type="molecule type" value="Genomic_DNA"/>
</dbReference>
<keyword evidence="1 5" id="KW-1003">Cell membrane</keyword>
<keyword evidence="2 5" id="KW-0812">Transmembrane</keyword>
<evidence type="ECO:0000313" key="8">
    <source>
        <dbReference type="Proteomes" id="UP000187404"/>
    </source>
</evidence>
<proteinExistence type="inferred from homology"/>
<evidence type="ECO:0000256" key="3">
    <source>
        <dbReference type="ARBA" id="ARBA00022989"/>
    </source>
</evidence>
<organism evidence="7 8">
    <name type="scientific">Hornefia porci</name>
    <dbReference type="NCBI Taxonomy" id="2652292"/>
    <lineage>
        <taxon>Bacteria</taxon>
        <taxon>Bacillati</taxon>
        <taxon>Bacillota</taxon>
        <taxon>Clostridia</taxon>
        <taxon>Peptostreptococcales</taxon>
        <taxon>Anaerovoracaceae</taxon>
        <taxon>Hornefia</taxon>
    </lineage>
</organism>
<comment type="similarity">
    <text evidence="5">Belongs to the UPF0182 family.</text>
</comment>
<reference evidence="7 8" key="1">
    <citation type="journal article" date="2016" name="Appl. Environ. Microbiol.">
        <title>Function and Phylogeny of Bacterial Butyryl Coenzyme A:Acetate Transferases and Their Diversity in the Proximal Colon of Swine.</title>
        <authorList>
            <person name="Trachsel J."/>
            <person name="Bayles D.O."/>
            <person name="Looft T."/>
            <person name="Levine U.Y."/>
            <person name="Allen H.K."/>
        </authorList>
    </citation>
    <scope>NUCLEOTIDE SEQUENCE [LARGE SCALE GENOMIC DNA]</scope>
    <source>
        <strain evidence="7 8">68-3-10</strain>
    </source>
</reference>
<dbReference type="STRING" id="1261640.BHK98_10010"/>
<feature type="transmembrane region" description="Helical" evidence="5">
    <location>
        <begin position="67"/>
        <end position="84"/>
    </location>
</feature>
<dbReference type="GO" id="GO:0005886">
    <property type="term" value="C:plasma membrane"/>
    <property type="evidence" value="ECO:0007669"/>
    <property type="project" value="UniProtKB-SubCell"/>
</dbReference>
<feature type="compositionally biased region" description="Basic and acidic residues" evidence="6">
    <location>
        <begin position="897"/>
        <end position="914"/>
    </location>
</feature>
<feature type="transmembrane region" description="Helical" evidence="5">
    <location>
        <begin position="334"/>
        <end position="355"/>
    </location>
</feature>
<gene>
    <name evidence="7" type="ORF">BHK98_10010</name>
</gene>
<comment type="caution">
    <text evidence="7">The sequence shown here is derived from an EMBL/GenBank/DDBJ whole genome shotgun (WGS) entry which is preliminary data.</text>
</comment>
<protein>
    <recommendedName>
        <fullName evidence="5">UPF0182 protein BHK98_10010</fullName>
    </recommendedName>
</protein>
<name>A0A1Q9JJH3_9FIRM</name>
<dbReference type="PANTHER" id="PTHR39344:SF1">
    <property type="entry name" value="UPF0182 PROTEIN SLL1060"/>
    <property type="match status" value="1"/>
</dbReference>
<evidence type="ECO:0000313" key="7">
    <source>
        <dbReference type="EMBL" id="OLR56372.1"/>
    </source>
</evidence>
<feature type="transmembrane region" description="Helical" evidence="5">
    <location>
        <begin position="302"/>
        <end position="322"/>
    </location>
</feature>
<dbReference type="Pfam" id="PF03699">
    <property type="entry name" value="UPF0182"/>
    <property type="match status" value="1"/>
</dbReference>
<dbReference type="GO" id="GO:0005576">
    <property type="term" value="C:extracellular region"/>
    <property type="evidence" value="ECO:0007669"/>
    <property type="project" value="TreeGrafter"/>
</dbReference>
<evidence type="ECO:0000256" key="5">
    <source>
        <dbReference type="HAMAP-Rule" id="MF_01600"/>
    </source>
</evidence>
<dbReference type="OrthoDB" id="9763654at2"/>
<keyword evidence="4 5" id="KW-0472">Membrane</keyword>
<dbReference type="AlphaFoldDB" id="A0A1Q9JJH3"/>
<dbReference type="Proteomes" id="UP000187404">
    <property type="component" value="Unassembled WGS sequence"/>
</dbReference>
<dbReference type="InterPro" id="IPR005372">
    <property type="entry name" value="UPF0182"/>
</dbReference>
<keyword evidence="3 5" id="KW-1133">Transmembrane helix</keyword>
<comment type="subcellular location">
    <subcellularLocation>
        <location evidence="5">Cell membrane</location>
        <topology evidence="5">Multi-pass membrane protein</topology>
    </subcellularLocation>
</comment>
<evidence type="ECO:0000256" key="1">
    <source>
        <dbReference type="ARBA" id="ARBA00022475"/>
    </source>
</evidence>